<reference evidence="2 3" key="1">
    <citation type="submission" date="2016-05" db="EMBL/GenBank/DDBJ databases">
        <authorList>
            <person name="Lavstsen T."/>
            <person name="Jespersen J.S."/>
        </authorList>
    </citation>
    <scope>NUCLEOTIDE SEQUENCE [LARGE SCALE GENOMIC DNA]</scope>
    <source>
        <strain evidence="2 3">B7-9</strain>
    </source>
</reference>
<protein>
    <recommendedName>
        <fullName evidence="4">Copper resistance protein D domain-containing protein</fullName>
    </recommendedName>
</protein>
<keyword evidence="1" id="KW-1133">Transmembrane helix</keyword>
<organism evidence="2 3">
    <name type="scientific">Candidatus Chloroploca asiatica</name>
    <dbReference type="NCBI Taxonomy" id="1506545"/>
    <lineage>
        <taxon>Bacteria</taxon>
        <taxon>Bacillati</taxon>
        <taxon>Chloroflexota</taxon>
        <taxon>Chloroflexia</taxon>
        <taxon>Chloroflexales</taxon>
        <taxon>Chloroflexineae</taxon>
        <taxon>Oscillochloridaceae</taxon>
        <taxon>Candidatus Chloroploca</taxon>
    </lineage>
</organism>
<dbReference type="RefSeq" id="WP_097655168.1">
    <property type="nucleotide sequence ID" value="NZ_LYXE01000182.1"/>
</dbReference>
<evidence type="ECO:0000256" key="1">
    <source>
        <dbReference type="SAM" id="Phobius"/>
    </source>
</evidence>
<evidence type="ECO:0000313" key="3">
    <source>
        <dbReference type="Proteomes" id="UP000220922"/>
    </source>
</evidence>
<feature type="transmembrane region" description="Helical" evidence="1">
    <location>
        <begin position="87"/>
        <end position="107"/>
    </location>
</feature>
<comment type="caution">
    <text evidence="2">The sequence shown here is derived from an EMBL/GenBank/DDBJ whole genome shotgun (WGS) entry which is preliminary data.</text>
</comment>
<dbReference type="AlphaFoldDB" id="A0A2H3KGF3"/>
<accession>A0A2H3KGF3</accession>
<keyword evidence="3" id="KW-1185">Reference proteome</keyword>
<evidence type="ECO:0000313" key="2">
    <source>
        <dbReference type="EMBL" id="PDV96779.1"/>
    </source>
</evidence>
<evidence type="ECO:0008006" key="4">
    <source>
        <dbReference type="Google" id="ProtNLM"/>
    </source>
</evidence>
<dbReference type="EMBL" id="LYXE01000182">
    <property type="protein sequence ID" value="PDV96779.1"/>
    <property type="molecule type" value="Genomic_DNA"/>
</dbReference>
<sequence length="146" mass="16698">MFVFAYHALLLIHVACFAIWMGAIVASLLVVRTFEPRLTKPDGLTSDGELLRAYIRHEVKLVDVVFLSLMISGLALAQFYLGWNTWVFLKIGLFIAQFAATMGFVFLRIRPITYPCTPATYRRWYQLFGVSLSFFAVTLLVVYFGR</sequence>
<dbReference type="OrthoDB" id="157664at2"/>
<gene>
    <name evidence="2" type="ORF">A9Q02_06035</name>
</gene>
<keyword evidence="1" id="KW-0812">Transmembrane</keyword>
<keyword evidence="1" id="KW-0472">Membrane</keyword>
<feature type="transmembrane region" description="Helical" evidence="1">
    <location>
        <begin position="127"/>
        <end position="145"/>
    </location>
</feature>
<proteinExistence type="predicted"/>
<feature type="transmembrane region" description="Helical" evidence="1">
    <location>
        <begin position="61"/>
        <end position="81"/>
    </location>
</feature>
<dbReference type="Proteomes" id="UP000220922">
    <property type="component" value="Unassembled WGS sequence"/>
</dbReference>
<name>A0A2H3KGF3_9CHLR</name>
<feature type="transmembrane region" description="Helical" evidence="1">
    <location>
        <begin position="6"/>
        <end position="31"/>
    </location>
</feature>